<dbReference type="SFLD" id="SFLDS00003">
    <property type="entry name" value="Haloacid_Dehalogenase"/>
    <property type="match status" value="1"/>
</dbReference>
<proteinExistence type="inferred from homology"/>
<comment type="subcellular location">
    <subcellularLocation>
        <location evidence="1">Endomembrane system</location>
        <topology evidence="1">Multi-pass membrane protein</topology>
    </subcellularLocation>
</comment>
<dbReference type="FunFam" id="3.30.70.100:FF:000005">
    <property type="entry name" value="Copper-exporting P-type ATPase A"/>
    <property type="match status" value="1"/>
</dbReference>
<gene>
    <name evidence="13" type="primary">cadA</name>
    <name evidence="13" type="ORF">J4478_02070</name>
</gene>
<dbReference type="SUPFAM" id="SSF56784">
    <property type="entry name" value="HAD-like"/>
    <property type="match status" value="1"/>
</dbReference>
<dbReference type="SMART" id="SM00746">
    <property type="entry name" value="TRASH"/>
    <property type="match status" value="1"/>
</dbReference>
<dbReference type="InterPro" id="IPR036412">
    <property type="entry name" value="HAD-like_sf"/>
</dbReference>
<dbReference type="InterPro" id="IPR023214">
    <property type="entry name" value="HAD_sf"/>
</dbReference>
<sequence length="884" mass="95197">MAKVKDQICGMLVDEKTAKFFSVRNGKTFYFCSKGCKEKFEGKGGEMVQEKSLENSAKEEGMEASKAKPAGSPGNSKNSVFAVSGMHCASCALSIERNVSRMQGVKNANVNFANERLTVQHDESIDSNAVMKAVESAGYKAMPLDFSNAPESQGSSLSLKVIGMNNPHCVGIVEAALKNKKGILKAELNFATERASIAYNPSIINAAEIKRVIKGAGYEPVEESLDKEKEARLREIRVLRNELLLGVVLTIPVVLLSFPEIFGSFLKDPLRLYVLLLLALPVQFYIGKRFYKGFWISLLNKTASMDSLIAIGTSAAFVYSLFATFKPEVFGTEVYYDTAVVIITLIVLGRYLEAIAKGKTSEAIKKLMGLRPKNATVLRDGKEVQVEIDEVKAGDIVIIKPGEKIPVDGVVIEGHSFVDESMISGESKPVEKQKGSQVIGATMNKNGFLKFKATKVGKDTVLAQIVKLVEEAQGSKAPIQRLADKVSSIFVPAVILIAVISFIAWFFLLSMPFPFALSIFIAVLIIACPCALGLATPTAIMVGTGKGAENGILFKKAEALETAHKINTVIFDKTGTLTKGQPEVTDLIAFEASEQALLETAAIAEKHSEHPLGEAVLKAAAARKISLKEPSKFEAVNGKGVIAEFNGKRLLAGSRILMKENKIETSSFEEKIQELESQAKTTIIIASGRKALGLIAIADPLKENSAKAVQALKRRGLEVVMITGDNERTANAIAKEVGIERVLANVLPQEKEMQVKKLQSEGKKVAFVGDGINDAPALAQADVGIAIGSGTDIALETGDVVLVKNDLQDVVAAIELSHYTIKKIKQNLFWAFAYNVAGIPIAAGILYGFGILLNPMIAAAAMAFSSVSVTGNSLLMKRYKKKAL</sequence>
<feature type="transmembrane region" description="Helical" evidence="11">
    <location>
        <begin position="828"/>
        <end position="850"/>
    </location>
</feature>
<evidence type="ECO:0000313" key="14">
    <source>
        <dbReference type="Proteomes" id="UP000680185"/>
    </source>
</evidence>
<feature type="transmembrane region" description="Helical" evidence="11">
    <location>
        <begin position="856"/>
        <end position="875"/>
    </location>
</feature>
<dbReference type="InterPro" id="IPR027256">
    <property type="entry name" value="P-typ_ATPase_IB"/>
</dbReference>
<dbReference type="AlphaFoldDB" id="A0A8T4L372"/>
<dbReference type="PROSITE" id="PS01047">
    <property type="entry name" value="HMA_1"/>
    <property type="match status" value="1"/>
</dbReference>
<evidence type="ECO:0000256" key="5">
    <source>
        <dbReference type="ARBA" id="ARBA00022741"/>
    </source>
</evidence>
<dbReference type="GO" id="GO:0012505">
    <property type="term" value="C:endomembrane system"/>
    <property type="evidence" value="ECO:0007669"/>
    <property type="project" value="UniProtKB-SubCell"/>
</dbReference>
<dbReference type="Pfam" id="PF00122">
    <property type="entry name" value="E1-E2_ATPase"/>
    <property type="match status" value="1"/>
</dbReference>
<comment type="similarity">
    <text evidence="2">Belongs to the cation transport ATPase (P-type) (TC 3.A.3) family. Type IB subfamily.</text>
</comment>
<keyword evidence="8 11" id="KW-1133">Transmembrane helix</keyword>
<dbReference type="InterPro" id="IPR018303">
    <property type="entry name" value="ATPase_P-typ_P_site"/>
</dbReference>
<dbReference type="InterPro" id="IPR007029">
    <property type="entry name" value="YHS_dom"/>
</dbReference>
<accession>A0A8T4L372</accession>
<dbReference type="Pfam" id="PF00403">
    <property type="entry name" value="HMA"/>
    <property type="match status" value="2"/>
</dbReference>
<evidence type="ECO:0000256" key="7">
    <source>
        <dbReference type="ARBA" id="ARBA00022967"/>
    </source>
</evidence>
<evidence type="ECO:0000313" key="13">
    <source>
        <dbReference type="EMBL" id="MBS3058165.1"/>
    </source>
</evidence>
<protein>
    <submittedName>
        <fullName evidence="13">Cadmium-translocating P-type ATPase</fullName>
    </submittedName>
</protein>
<feature type="region of interest" description="Disordered" evidence="10">
    <location>
        <begin position="47"/>
        <end position="75"/>
    </location>
</feature>
<feature type="domain" description="HMA" evidence="12">
    <location>
        <begin position="77"/>
        <end position="142"/>
    </location>
</feature>
<dbReference type="CDD" id="cd00371">
    <property type="entry name" value="HMA"/>
    <property type="match status" value="2"/>
</dbReference>
<dbReference type="PRINTS" id="PR00941">
    <property type="entry name" value="CDATPASE"/>
</dbReference>
<dbReference type="InterPro" id="IPR001757">
    <property type="entry name" value="P_typ_ATPase"/>
</dbReference>
<comment type="caution">
    <text evidence="13">The sequence shown here is derived from an EMBL/GenBank/DDBJ whole genome shotgun (WGS) entry which is preliminary data.</text>
</comment>
<dbReference type="Gene3D" id="3.30.70.100">
    <property type="match status" value="2"/>
</dbReference>
<feature type="transmembrane region" description="Helical" evidence="11">
    <location>
        <begin position="243"/>
        <end position="266"/>
    </location>
</feature>
<feature type="transmembrane region" description="Helical" evidence="11">
    <location>
        <begin position="303"/>
        <end position="322"/>
    </location>
</feature>
<dbReference type="GO" id="GO:0016887">
    <property type="term" value="F:ATP hydrolysis activity"/>
    <property type="evidence" value="ECO:0007669"/>
    <property type="project" value="InterPro"/>
</dbReference>
<dbReference type="SUPFAM" id="SSF81653">
    <property type="entry name" value="Calcium ATPase, transduction domain A"/>
    <property type="match status" value="1"/>
</dbReference>
<evidence type="ECO:0000256" key="10">
    <source>
        <dbReference type="SAM" id="MobiDB-lite"/>
    </source>
</evidence>
<dbReference type="InterPro" id="IPR008250">
    <property type="entry name" value="ATPase_P-typ_transduc_dom_A_sf"/>
</dbReference>
<dbReference type="SUPFAM" id="SSF81665">
    <property type="entry name" value="Calcium ATPase, transmembrane domain M"/>
    <property type="match status" value="1"/>
</dbReference>
<dbReference type="GO" id="GO:0016020">
    <property type="term" value="C:membrane"/>
    <property type="evidence" value="ECO:0007669"/>
    <property type="project" value="InterPro"/>
</dbReference>
<evidence type="ECO:0000256" key="4">
    <source>
        <dbReference type="ARBA" id="ARBA00022723"/>
    </source>
</evidence>
<dbReference type="InterPro" id="IPR006121">
    <property type="entry name" value="HMA_dom"/>
</dbReference>
<dbReference type="InterPro" id="IPR044492">
    <property type="entry name" value="P_typ_ATPase_HD_dom"/>
</dbReference>
<dbReference type="SFLD" id="SFLDG00002">
    <property type="entry name" value="C1.7:_P-type_atpase_like"/>
    <property type="match status" value="1"/>
</dbReference>
<dbReference type="InterPro" id="IPR023299">
    <property type="entry name" value="ATPase_P-typ_cyto_dom_N"/>
</dbReference>
<dbReference type="GO" id="GO:0043682">
    <property type="term" value="F:P-type divalent copper transporter activity"/>
    <property type="evidence" value="ECO:0007669"/>
    <property type="project" value="TreeGrafter"/>
</dbReference>
<dbReference type="FunFam" id="3.40.50.1000:FF:000333">
    <property type="entry name" value="Copper-transporting ATPase 2"/>
    <property type="match status" value="1"/>
</dbReference>
<dbReference type="EMBL" id="JAGVWB010000012">
    <property type="protein sequence ID" value="MBS3058165.1"/>
    <property type="molecule type" value="Genomic_DNA"/>
</dbReference>
<dbReference type="Gene3D" id="2.70.150.10">
    <property type="entry name" value="Calcium-transporting ATPase, cytoplasmic transduction domain A"/>
    <property type="match status" value="1"/>
</dbReference>
<dbReference type="NCBIfam" id="TIGR01511">
    <property type="entry name" value="ATPase-IB1_Cu"/>
    <property type="match status" value="1"/>
</dbReference>
<evidence type="ECO:0000259" key="12">
    <source>
        <dbReference type="PROSITE" id="PS50846"/>
    </source>
</evidence>
<feature type="compositionally biased region" description="Basic and acidic residues" evidence="10">
    <location>
        <begin position="47"/>
        <end position="66"/>
    </location>
</feature>
<dbReference type="InterPro" id="IPR023298">
    <property type="entry name" value="ATPase_P-typ_TM_dom_sf"/>
</dbReference>
<evidence type="ECO:0000256" key="11">
    <source>
        <dbReference type="SAM" id="Phobius"/>
    </source>
</evidence>
<evidence type="ECO:0000256" key="1">
    <source>
        <dbReference type="ARBA" id="ARBA00004127"/>
    </source>
</evidence>
<keyword evidence="3 11" id="KW-0812">Transmembrane</keyword>
<dbReference type="PANTHER" id="PTHR43520:SF8">
    <property type="entry name" value="P-TYPE CU(+) TRANSPORTER"/>
    <property type="match status" value="1"/>
</dbReference>
<dbReference type="Gene3D" id="3.40.50.1000">
    <property type="entry name" value="HAD superfamily/HAD-like"/>
    <property type="match status" value="1"/>
</dbReference>
<name>A0A8T4L372_9ARCH</name>
<feature type="domain" description="HMA" evidence="12">
    <location>
        <begin position="155"/>
        <end position="221"/>
    </location>
</feature>
<dbReference type="PROSITE" id="PS50846">
    <property type="entry name" value="HMA_2"/>
    <property type="match status" value="2"/>
</dbReference>
<dbReference type="PANTHER" id="PTHR43520">
    <property type="entry name" value="ATP7, ISOFORM B"/>
    <property type="match status" value="1"/>
</dbReference>
<dbReference type="NCBIfam" id="TIGR01525">
    <property type="entry name" value="ATPase-IB_hvy"/>
    <property type="match status" value="1"/>
</dbReference>
<dbReference type="InterPro" id="IPR059000">
    <property type="entry name" value="ATPase_P-type_domA"/>
</dbReference>
<dbReference type="InterPro" id="IPR036163">
    <property type="entry name" value="HMA_dom_sf"/>
</dbReference>
<evidence type="ECO:0000256" key="6">
    <source>
        <dbReference type="ARBA" id="ARBA00022840"/>
    </source>
</evidence>
<dbReference type="NCBIfam" id="TIGR01494">
    <property type="entry name" value="ATPase_P-type"/>
    <property type="match status" value="1"/>
</dbReference>
<dbReference type="Proteomes" id="UP000680185">
    <property type="component" value="Unassembled WGS sequence"/>
</dbReference>
<keyword evidence="5" id="KW-0547">Nucleotide-binding</keyword>
<evidence type="ECO:0000256" key="2">
    <source>
        <dbReference type="ARBA" id="ARBA00006024"/>
    </source>
</evidence>
<dbReference type="PRINTS" id="PR00119">
    <property type="entry name" value="CATATPASE"/>
</dbReference>
<dbReference type="Pfam" id="PF04945">
    <property type="entry name" value="YHS"/>
    <property type="match status" value="1"/>
</dbReference>
<dbReference type="InterPro" id="IPR017969">
    <property type="entry name" value="Heavy-metal-associated_CS"/>
</dbReference>
<dbReference type="GO" id="GO:0055070">
    <property type="term" value="P:copper ion homeostasis"/>
    <property type="evidence" value="ECO:0007669"/>
    <property type="project" value="TreeGrafter"/>
</dbReference>
<keyword evidence="9 11" id="KW-0472">Membrane</keyword>
<dbReference type="FunFam" id="2.70.150.10:FF:000002">
    <property type="entry name" value="Copper-transporting ATPase 1, putative"/>
    <property type="match status" value="1"/>
</dbReference>
<feature type="transmembrane region" description="Helical" evidence="11">
    <location>
        <begin position="515"/>
        <end position="536"/>
    </location>
</feature>
<dbReference type="SUPFAM" id="SSF55008">
    <property type="entry name" value="HMA, heavy metal-associated domain"/>
    <property type="match status" value="2"/>
</dbReference>
<dbReference type="CDD" id="cd02094">
    <property type="entry name" value="P-type_ATPase_Cu-like"/>
    <property type="match status" value="1"/>
</dbReference>
<dbReference type="SFLD" id="SFLDF00027">
    <property type="entry name" value="p-type_atpase"/>
    <property type="match status" value="1"/>
</dbReference>
<keyword evidence="4" id="KW-0479">Metal-binding</keyword>
<reference evidence="13" key="1">
    <citation type="submission" date="2021-03" db="EMBL/GenBank/DDBJ databases">
        <authorList>
            <person name="Jaffe A."/>
        </authorList>
    </citation>
    <scope>NUCLEOTIDE SEQUENCE</scope>
    <source>
        <strain evidence="13">RIFCSPLOWO2_01_FULL_43_13</strain>
    </source>
</reference>
<dbReference type="Pfam" id="PF00702">
    <property type="entry name" value="Hydrolase"/>
    <property type="match status" value="1"/>
</dbReference>
<dbReference type="PROSITE" id="PS00154">
    <property type="entry name" value="ATPASE_E1_E2"/>
    <property type="match status" value="1"/>
</dbReference>
<dbReference type="InterPro" id="IPR011017">
    <property type="entry name" value="TRASH_dom"/>
</dbReference>
<evidence type="ECO:0000256" key="3">
    <source>
        <dbReference type="ARBA" id="ARBA00022692"/>
    </source>
</evidence>
<evidence type="ECO:0000256" key="8">
    <source>
        <dbReference type="ARBA" id="ARBA00022989"/>
    </source>
</evidence>
<keyword evidence="6" id="KW-0067">ATP-binding</keyword>
<dbReference type="GO" id="GO:0005524">
    <property type="term" value="F:ATP binding"/>
    <property type="evidence" value="ECO:0007669"/>
    <property type="project" value="UniProtKB-KW"/>
</dbReference>
<dbReference type="GO" id="GO:0005507">
    <property type="term" value="F:copper ion binding"/>
    <property type="evidence" value="ECO:0007669"/>
    <property type="project" value="TreeGrafter"/>
</dbReference>
<dbReference type="Gene3D" id="3.40.1110.10">
    <property type="entry name" value="Calcium-transporting ATPase, cytoplasmic domain N"/>
    <property type="match status" value="1"/>
</dbReference>
<keyword evidence="7" id="KW-1278">Translocase</keyword>
<evidence type="ECO:0000256" key="9">
    <source>
        <dbReference type="ARBA" id="ARBA00023136"/>
    </source>
</evidence>
<feature type="transmembrane region" description="Helical" evidence="11">
    <location>
        <begin position="272"/>
        <end position="291"/>
    </location>
</feature>
<feature type="transmembrane region" description="Helical" evidence="11">
    <location>
        <begin position="489"/>
        <end position="509"/>
    </location>
</feature>
<organism evidence="13 14">
    <name type="scientific">Candidatus Iainarchaeum sp</name>
    <dbReference type="NCBI Taxonomy" id="3101447"/>
    <lineage>
        <taxon>Archaea</taxon>
        <taxon>Candidatus Iainarchaeota</taxon>
        <taxon>Candidatus Iainarchaeia</taxon>
        <taxon>Candidatus Iainarchaeales</taxon>
        <taxon>Candidatus Iainarchaeaceae</taxon>
        <taxon>Candidatus Iainarchaeum</taxon>
    </lineage>
</organism>
<dbReference type="NCBIfam" id="TIGR01512">
    <property type="entry name" value="ATPase-IB2_Cd"/>
    <property type="match status" value="1"/>
</dbReference>
<reference evidence="13" key="2">
    <citation type="submission" date="2021-05" db="EMBL/GenBank/DDBJ databases">
        <title>Protein family content uncovers lineage relationships and bacterial pathway maintenance mechanisms in DPANN archaea.</title>
        <authorList>
            <person name="Castelle C.J."/>
            <person name="Meheust R."/>
            <person name="Jaffe A.L."/>
            <person name="Seitz K."/>
            <person name="Gong X."/>
            <person name="Baker B.J."/>
            <person name="Banfield J.F."/>
        </authorList>
    </citation>
    <scope>NUCLEOTIDE SEQUENCE</scope>
    <source>
        <strain evidence="13">RIFCSPLOWO2_01_FULL_43_13</strain>
    </source>
</reference>
<feature type="transmembrane region" description="Helical" evidence="11">
    <location>
        <begin position="334"/>
        <end position="352"/>
    </location>
</feature>